<dbReference type="GO" id="GO:0016747">
    <property type="term" value="F:acyltransferase activity, transferring groups other than amino-acyl groups"/>
    <property type="evidence" value="ECO:0007669"/>
    <property type="project" value="InterPro"/>
</dbReference>
<dbReference type="Gene3D" id="3.40.630.30">
    <property type="match status" value="1"/>
</dbReference>
<dbReference type="InterPro" id="IPR016181">
    <property type="entry name" value="Acyl_CoA_acyltransferase"/>
</dbReference>
<keyword evidence="3" id="KW-1185">Reference proteome</keyword>
<sequence length="278" mass="31113">MKVSFATSVTDYINKVESLLLEKEACNNLILGLLGNLQEGLTASNLGYVESDGKVIYAFMQTPPSNWILADVENVEKLVLKEVANFIYDNELEVPGVIGPDSCVKSFINAYENLSEQKAKLHMNQLIYQLDEVKIGLNNNGQLIHANEADYSLIKSWIMQFGIEANEVVSEQKASQMARIFLENQSIYLWKVEEQAVSMVNKSRQTKNGATVNAVFTPDKFKRNGYATNAVAALSLKLLDDGFQFCSLYTDRANPTSNSIYQKIGYKEVGTSVVYRFN</sequence>
<reference evidence="3" key="1">
    <citation type="submission" date="2017-11" db="EMBL/GenBank/DDBJ databases">
        <authorList>
            <person name="Zhu W."/>
        </authorList>
    </citation>
    <scope>NUCLEOTIDE SEQUENCE [LARGE SCALE GENOMIC DNA]</scope>
    <source>
        <strain evidence="3">160</strain>
    </source>
</reference>
<name>A0A345PL10_9BACI</name>
<evidence type="ECO:0000259" key="1">
    <source>
        <dbReference type="PROSITE" id="PS51186"/>
    </source>
</evidence>
<organism evidence="2 3">
    <name type="scientific">Oceanobacillus zhaokaii</name>
    <dbReference type="NCBI Taxonomy" id="2052660"/>
    <lineage>
        <taxon>Bacteria</taxon>
        <taxon>Bacillati</taxon>
        <taxon>Bacillota</taxon>
        <taxon>Bacilli</taxon>
        <taxon>Bacillales</taxon>
        <taxon>Bacillaceae</taxon>
        <taxon>Oceanobacillus</taxon>
    </lineage>
</organism>
<evidence type="ECO:0000313" key="2">
    <source>
        <dbReference type="EMBL" id="AXI10690.1"/>
    </source>
</evidence>
<dbReference type="SUPFAM" id="SSF55729">
    <property type="entry name" value="Acyl-CoA N-acyltransferases (Nat)"/>
    <property type="match status" value="1"/>
</dbReference>
<dbReference type="InterPro" id="IPR013653">
    <property type="entry name" value="GCN5-like_dom"/>
</dbReference>
<dbReference type="RefSeq" id="WP_114917974.1">
    <property type="nucleotide sequence ID" value="NZ_CP024848.1"/>
</dbReference>
<dbReference type="EMBL" id="CP024848">
    <property type="protein sequence ID" value="AXI10690.1"/>
    <property type="molecule type" value="Genomic_DNA"/>
</dbReference>
<dbReference type="Pfam" id="PF08445">
    <property type="entry name" value="FR47"/>
    <property type="match status" value="1"/>
</dbReference>
<dbReference type="InterPro" id="IPR000182">
    <property type="entry name" value="GNAT_dom"/>
</dbReference>
<proteinExistence type="predicted"/>
<accession>A0A345PL10</accession>
<dbReference type="KEGG" id="ocn:CUC15_17850"/>
<protein>
    <submittedName>
        <fullName evidence="2">GNAT family N-acetyltransferase</fullName>
    </submittedName>
</protein>
<gene>
    <name evidence="2" type="ORF">CUC15_17850</name>
</gene>
<dbReference type="AlphaFoldDB" id="A0A345PL10"/>
<feature type="domain" description="N-acetyltransferase" evidence="1">
    <location>
        <begin position="149"/>
        <end position="278"/>
    </location>
</feature>
<keyword evidence="2" id="KW-0808">Transferase</keyword>
<dbReference type="Proteomes" id="UP000253908">
    <property type="component" value="Chromosome"/>
</dbReference>
<dbReference type="OrthoDB" id="3174529at2"/>
<dbReference type="PROSITE" id="PS51186">
    <property type="entry name" value="GNAT"/>
    <property type="match status" value="1"/>
</dbReference>
<evidence type="ECO:0000313" key="3">
    <source>
        <dbReference type="Proteomes" id="UP000253908"/>
    </source>
</evidence>